<sequence>MANTKDFFHGVAQRILSNWTALKIAVEHGFGERDYAVELPSYMTETFYTNDNPTTDDIAGVLEEYMDNYFNTELDDNSSTQVAEHMCKFYRYCLEGNETIAIAEKEKLPALQTWILSRDELRQMGVREPIIIVNESDDDSESDEADEDVGNKMEDDDWVEVKPRRKK</sequence>
<evidence type="ECO:0000313" key="6">
    <source>
        <dbReference type="EMBL" id="KAF7993528.1"/>
    </source>
</evidence>
<evidence type="ECO:0000313" key="7">
    <source>
        <dbReference type="Proteomes" id="UP000639338"/>
    </source>
</evidence>
<comment type="caution">
    <text evidence="6">The sequence shown here is derived from an EMBL/GenBank/DDBJ whole genome shotgun (WGS) entry which is preliminary data.</text>
</comment>
<accession>A0A835CTQ1</accession>
<comment type="function">
    <text evidence="1">May be involved in 20S pre-rRNA processing.</text>
</comment>
<dbReference type="AlphaFoldDB" id="A0A835CTQ1"/>
<proteinExistence type="inferred from homology"/>
<evidence type="ECO:0000256" key="2">
    <source>
        <dbReference type="ARBA" id="ARBA00006524"/>
    </source>
</evidence>
<dbReference type="OrthoDB" id="263560at2759"/>
<dbReference type="Proteomes" id="UP000639338">
    <property type="component" value="Unassembled WGS sequence"/>
</dbReference>
<reference evidence="6 7" key="1">
    <citation type="submission" date="2020-08" db="EMBL/GenBank/DDBJ databases">
        <title>Aphidius gifuensis genome sequencing and assembly.</title>
        <authorList>
            <person name="Du Z."/>
        </authorList>
    </citation>
    <scope>NUCLEOTIDE SEQUENCE [LARGE SCALE GENOMIC DNA]</scope>
    <source>
        <strain evidence="6">YNYX2018</strain>
        <tissue evidence="6">Adults</tissue>
    </source>
</reference>
<evidence type="ECO:0000256" key="5">
    <source>
        <dbReference type="SAM" id="MobiDB-lite"/>
    </source>
</evidence>
<gene>
    <name evidence="6" type="ORF">HCN44_010123</name>
</gene>
<organism evidence="6 7">
    <name type="scientific">Aphidius gifuensis</name>
    <name type="common">Parasitoid wasp</name>
    <dbReference type="NCBI Taxonomy" id="684658"/>
    <lineage>
        <taxon>Eukaryota</taxon>
        <taxon>Metazoa</taxon>
        <taxon>Ecdysozoa</taxon>
        <taxon>Arthropoda</taxon>
        <taxon>Hexapoda</taxon>
        <taxon>Insecta</taxon>
        <taxon>Pterygota</taxon>
        <taxon>Neoptera</taxon>
        <taxon>Endopterygota</taxon>
        <taxon>Hymenoptera</taxon>
        <taxon>Apocrita</taxon>
        <taxon>Ichneumonoidea</taxon>
        <taxon>Braconidae</taxon>
        <taxon>Aphidiinae</taxon>
        <taxon>Aphidius</taxon>
    </lineage>
</organism>
<protein>
    <recommendedName>
        <fullName evidence="3">Pre-rRNA-processing protein TSR2 homolog</fullName>
    </recommendedName>
</protein>
<evidence type="ECO:0000256" key="3">
    <source>
        <dbReference type="ARBA" id="ARBA00017551"/>
    </source>
</evidence>
<dbReference type="InterPro" id="IPR019398">
    <property type="entry name" value="Pre-rRNA_process_TSR2"/>
</dbReference>
<keyword evidence="4" id="KW-0698">rRNA processing</keyword>
<dbReference type="GO" id="GO:0006364">
    <property type="term" value="P:rRNA processing"/>
    <property type="evidence" value="ECO:0007669"/>
    <property type="project" value="UniProtKB-KW"/>
</dbReference>
<feature type="region of interest" description="Disordered" evidence="5">
    <location>
        <begin position="132"/>
        <end position="167"/>
    </location>
</feature>
<comment type="similarity">
    <text evidence="2">Belongs to the TSR2 family.</text>
</comment>
<dbReference type="PANTHER" id="PTHR21250">
    <property type="entry name" value="PRE-RRNA-PROCESSING PROTEIN TSR2 HOMOLOG"/>
    <property type="match status" value="1"/>
</dbReference>
<keyword evidence="7" id="KW-1185">Reference proteome</keyword>
<dbReference type="Pfam" id="PF10273">
    <property type="entry name" value="WGG"/>
    <property type="match status" value="1"/>
</dbReference>
<feature type="compositionally biased region" description="Acidic residues" evidence="5">
    <location>
        <begin position="135"/>
        <end position="158"/>
    </location>
</feature>
<evidence type="ECO:0000256" key="1">
    <source>
        <dbReference type="ARBA" id="ARBA00002210"/>
    </source>
</evidence>
<name>A0A835CTQ1_APHGI</name>
<dbReference type="EMBL" id="JACMRX010000003">
    <property type="protein sequence ID" value="KAF7993528.1"/>
    <property type="molecule type" value="Genomic_DNA"/>
</dbReference>
<evidence type="ECO:0000256" key="4">
    <source>
        <dbReference type="ARBA" id="ARBA00022552"/>
    </source>
</evidence>